<protein>
    <submittedName>
        <fullName evidence="4">SDR family oxidoreductase</fullName>
    </submittedName>
</protein>
<dbReference type="SUPFAM" id="SSF51735">
    <property type="entry name" value="NAD(P)-binding Rossmann-fold domains"/>
    <property type="match status" value="1"/>
</dbReference>
<dbReference type="EMBL" id="DSRD01000347">
    <property type="protein sequence ID" value="HGW93689.1"/>
    <property type="molecule type" value="Genomic_DNA"/>
</dbReference>
<evidence type="ECO:0000313" key="4">
    <source>
        <dbReference type="EMBL" id="HGW93689.1"/>
    </source>
</evidence>
<dbReference type="PANTHER" id="PTHR42879">
    <property type="entry name" value="3-OXOACYL-(ACYL-CARRIER-PROTEIN) REDUCTASE"/>
    <property type="match status" value="1"/>
</dbReference>
<dbReference type="InterPro" id="IPR036291">
    <property type="entry name" value="NAD(P)-bd_dom_sf"/>
</dbReference>
<proteinExistence type="inferred from homology"/>
<reference evidence="4" key="1">
    <citation type="journal article" date="2020" name="mSystems">
        <title>Genome- and Community-Level Interaction Insights into Carbon Utilization and Element Cycling Functions of Hydrothermarchaeota in Hydrothermal Sediment.</title>
        <authorList>
            <person name="Zhou Z."/>
            <person name="Liu Y."/>
            <person name="Xu W."/>
            <person name="Pan J."/>
            <person name="Luo Z.H."/>
            <person name="Li M."/>
        </authorList>
    </citation>
    <scope>NUCLEOTIDE SEQUENCE [LARGE SCALE GENOMIC DNA]</scope>
    <source>
        <strain evidence="4">SpSt-402</strain>
    </source>
</reference>
<dbReference type="PRINTS" id="PR00080">
    <property type="entry name" value="SDRFAMILY"/>
</dbReference>
<keyword evidence="3" id="KW-0560">Oxidoreductase</keyword>
<dbReference type="InterPro" id="IPR050259">
    <property type="entry name" value="SDR"/>
</dbReference>
<evidence type="ECO:0000256" key="2">
    <source>
        <dbReference type="ARBA" id="ARBA00022857"/>
    </source>
</evidence>
<dbReference type="GO" id="GO:0016491">
    <property type="term" value="F:oxidoreductase activity"/>
    <property type="evidence" value="ECO:0007669"/>
    <property type="project" value="UniProtKB-KW"/>
</dbReference>
<dbReference type="FunFam" id="3.40.50.720:FF:000374">
    <property type="entry name" value="3-oxoacyl-(Acyl-carrier-protein) reductase"/>
    <property type="match status" value="1"/>
</dbReference>
<organism evidence="4">
    <name type="scientific">Oscillatoriales cyanobacterium SpSt-402</name>
    <dbReference type="NCBI Taxonomy" id="2282168"/>
    <lineage>
        <taxon>Bacteria</taxon>
        <taxon>Bacillati</taxon>
        <taxon>Cyanobacteriota</taxon>
        <taxon>Cyanophyceae</taxon>
        <taxon>Oscillatoriophycideae</taxon>
        <taxon>Oscillatoriales</taxon>
    </lineage>
</organism>
<sequence>MAQNTTKIALVTGSSRGLGKNTALALAKKGVDVIVTYRSNETEAQNVVAEIEALGSKAIALQLDTSNTKTFDDFATQIQRSLQDKWQAEQIDFLVNNAGIGVYAPFAETTEEDFDRLMNIHLKGVFFLTQKLLPFIKDGGRIINISSGLARFALPGYAAYGAMKGAIEVLTRYMAKELGHRQIAVNVVAPGAIETDFGEGAVRDNPQINQFIASQTALGRVGLPDDIGGAIAALLSEDNRWVNAQRIEISGGMFL</sequence>
<accession>A0A832H105</accession>
<dbReference type="AlphaFoldDB" id="A0A832H105"/>
<evidence type="ECO:0000256" key="3">
    <source>
        <dbReference type="ARBA" id="ARBA00023002"/>
    </source>
</evidence>
<dbReference type="PANTHER" id="PTHR42879:SF2">
    <property type="entry name" value="3-OXOACYL-[ACYL-CARRIER-PROTEIN] REDUCTASE FABG"/>
    <property type="match status" value="1"/>
</dbReference>
<name>A0A832H105_9CYAN</name>
<dbReference type="Pfam" id="PF13561">
    <property type="entry name" value="adh_short_C2"/>
    <property type="match status" value="1"/>
</dbReference>
<gene>
    <name evidence="4" type="ORF">ENR47_05320</name>
</gene>
<comment type="caution">
    <text evidence="4">The sequence shown here is derived from an EMBL/GenBank/DDBJ whole genome shotgun (WGS) entry which is preliminary data.</text>
</comment>
<keyword evidence="2" id="KW-0521">NADP</keyword>
<comment type="similarity">
    <text evidence="1">Belongs to the short-chain dehydrogenases/reductases (SDR) family.</text>
</comment>
<dbReference type="InterPro" id="IPR002347">
    <property type="entry name" value="SDR_fam"/>
</dbReference>
<dbReference type="Gene3D" id="3.40.50.720">
    <property type="entry name" value="NAD(P)-binding Rossmann-like Domain"/>
    <property type="match status" value="1"/>
</dbReference>
<dbReference type="PRINTS" id="PR00081">
    <property type="entry name" value="GDHRDH"/>
</dbReference>
<evidence type="ECO:0000256" key="1">
    <source>
        <dbReference type="ARBA" id="ARBA00006484"/>
    </source>
</evidence>